<gene>
    <name evidence="1" type="ORF">CR201_G0006069</name>
</gene>
<reference evidence="1" key="1">
    <citation type="submission" date="2017-12" db="EMBL/GenBank/DDBJ databases">
        <title>High-resolution comparative analysis of great ape genomes.</title>
        <authorList>
            <person name="Pollen A."/>
            <person name="Hastie A."/>
            <person name="Hormozdiari F."/>
            <person name="Dougherty M."/>
            <person name="Liu R."/>
            <person name="Chaisson M."/>
            <person name="Hoppe E."/>
            <person name="Hill C."/>
            <person name="Pang A."/>
            <person name="Hillier L."/>
            <person name="Baker C."/>
            <person name="Armstrong J."/>
            <person name="Shendure J."/>
            <person name="Paten B."/>
            <person name="Wilson R."/>
            <person name="Chao H."/>
            <person name="Schneider V."/>
            <person name="Ventura M."/>
            <person name="Kronenberg Z."/>
            <person name="Murali S."/>
            <person name="Gordon D."/>
            <person name="Cantsilieris S."/>
            <person name="Munson K."/>
            <person name="Nelson B."/>
            <person name="Raja A."/>
            <person name="Underwood J."/>
            <person name="Diekhans M."/>
            <person name="Fiddes I."/>
            <person name="Haussler D."/>
            <person name="Eichler E."/>
        </authorList>
    </citation>
    <scope>NUCLEOTIDE SEQUENCE [LARGE SCALE GENOMIC DNA]</scope>
    <source>
        <strain evidence="1">Susie</strain>
    </source>
</reference>
<name>A0A2J8X1A3_PONAB</name>
<dbReference type="AlphaFoldDB" id="A0A2J8X1A3"/>
<evidence type="ECO:0000313" key="1">
    <source>
        <dbReference type="EMBL" id="PNJ75809.1"/>
    </source>
</evidence>
<dbReference type="EMBL" id="NDHI03003374">
    <property type="protein sequence ID" value="PNJ75809.1"/>
    <property type="molecule type" value="Genomic_DNA"/>
</dbReference>
<organism evidence="1">
    <name type="scientific">Pongo abelii</name>
    <name type="common">Sumatran orangutan</name>
    <name type="synonym">Pongo pygmaeus abelii</name>
    <dbReference type="NCBI Taxonomy" id="9601"/>
    <lineage>
        <taxon>Eukaryota</taxon>
        <taxon>Metazoa</taxon>
        <taxon>Chordata</taxon>
        <taxon>Craniata</taxon>
        <taxon>Vertebrata</taxon>
        <taxon>Euteleostomi</taxon>
        <taxon>Mammalia</taxon>
        <taxon>Eutheria</taxon>
        <taxon>Euarchontoglires</taxon>
        <taxon>Primates</taxon>
        <taxon>Haplorrhini</taxon>
        <taxon>Catarrhini</taxon>
        <taxon>Hominidae</taxon>
        <taxon>Pongo</taxon>
    </lineage>
</organism>
<comment type="caution">
    <text evidence="1">The sequence shown here is derived from an EMBL/GenBank/DDBJ whole genome shotgun (WGS) entry which is preliminary data.</text>
</comment>
<protein>
    <submittedName>
        <fullName evidence="1">Uncharacterized protein</fullName>
    </submittedName>
</protein>
<proteinExistence type="predicted"/>
<sequence>MRKLRPRVCLPQGHMVNGEWQILRTPADPRGCRRGDETHPFNCTTLLRLRRAFSAGTVPTSLENRPASVTPQR</sequence>
<accession>A0A2J8X1A3</accession>